<dbReference type="InParanoid" id="O17127"/>
<dbReference type="OMA" id="MDITHEN"/>
<dbReference type="PANTHER" id="PTHR22898">
    <property type="entry name" value="UNCHARACTERIZED GLYCOSOL TRANSFERASE-RELATED"/>
    <property type="match status" value="1"/>
</dbReference>
<accession>O17127</accession>
<protein>
    <submittedName>
        <fullName evidence="4">L-Fucosyltransferase</fullName>
    </submittedName>
</protein>
<dbReference type="OrthoDB" id="5815225at2759"/>
<dbReference type="PANTHER" id="PTHR22898:SF3">
    <property type="entry name" value="ALPHA-1,2-FUCOSYLTRANSFERASE-RELATED"/>
    <property type="match status" value="1"/>
</dbReference>
<dbReference type="FunCoup" id="O17127">
    <property type="interactions" value="1"/>
</dbReference>
<sequence length="385" mass="44975">MRFVLFLQFMNNIFLFEIMRFLLFLQLLKMQKSNCYSTKLIRYNIIVFIILFFAYNCLTYKKEDLLANPYPPAVINFNTSSRYLSSNLASVCQLGNNIFELASLYGLSKYLNRTPVFFIENGYHERMLNKMRSIMPGLMEKFVIINGSVPLSINYTKFQRVCCVHEDPWNLKRSSDKYLHLSGIFYQSWKYFPKVKNELASFLNNSSQNFGNLPISTNKTHITCIHTRRGDFLGYGYHATDSKFLKNSVKFLKENDKNSKKNRKIVLFGDDLKFLKNKFNTAIVSTDGPEDGEYFISQNSALDDLLYSKYNCDTVLITAPHSTFGWWIGYFSKGDTVYYMDIKYSRDHIYDAGKLVENDFYPTHWTPLKFASSDNFTVVESLRSN</sequence>
<dbReference type="GeneID" id="185174"/>
<dbReference type="AlphaFoldDB" id="O17127"/>
<dbReference type="CAZy" id="GT11">
    <property type="family name" value="Glycosyltransferase Family 11"/>
</dbReference>
<dbReference type="CTD" id="185174"/>
<dbReference type="Pfam" id="PF01531">
    <property type="entry name" value="Glyco_transf_11"/>
    <property type="match status" value="1"/>
</dbReference>
<dbReference type="GO" id="GO:0005975">
    <property type="term" value="P:carbohydrate metabolic process"/>
    <property type="evidence" value="ECO:0007669"/>
    <property type="project" value="InterPro"/>
</dbReference>
<keyword evidence="3" id="KW-0472">Membrane</keyword>
<dbReference type="UCSC" id="F31F4.17">
    <property type="organism name" value="c. elegans"/>
</dbReference>
<dbReference type="InterPro" id="IPR052501">
    <property type="entry name" value="Alpha-1-2_FucT"/>
</dbReference>
<keyword evidence="1" id="KW-0328">Glycosyltransferase</keyword>
<dbReference type="PIR" id="T32307">
    <property type="entry name" value="T32307"/>
</dbReference>
<reference evidence="4 5" key="1">
    <citation type="journal article" date="1998" name="Science">
        <title>Genome sequence of the nematode C. elegans: a platform for investigating biology.</title>
        <authorList>
            <consortium name="The C. elegans sequencing consortium"/>
            <person name="Sulson J.E."/>
            <person name="Waterston R."/>
        </authorList>
    </citation>
    <scope>NUCLEOTIDE SEQUENCE [LARGE SCALE GENOMIC DNA]</scope>
    <source>
        <strain evidence="4 5">Bristol N2</strain>
    </source>
</reference>
<feature type="transmembrane region" description="Helical" evidence="3">
    <location>
        <begin position="6"/>
        <end position="28"/>
    </location>
</feature>
<dbReference type="GO" id="GO:0016020">
    <property type="term" value="C:membrane"/>
    <property type="evidence" value="ECO:0007669"/>
    <property type="project" value="InterPro"/>
</dbReference>
<evidence type="ECO:0000256" key="2">
    <source>
        <dbReference type="ARBA" id="ARBA00022679"/>
    </source>
</evidence>
<organism evidence="4 5">
    <name type="scientific">Caenorhabditis elegans</name>
    <dbReference type="NCBI Taxonomy" id="6239"/>
    <lineage>
        <taxon>Eukaryota</taxon>
        <taxon>Metazoa</taxon>
        <taxon>Ecdysozoa</taxon>
        <taxon>Nematoda</taxon>
        <taxon>Chromadorea</taxon>
        <taxon>Rhabditida</taxon>
        <taxon>Rhabditina</taxon>
        <taxon>Rhabditomorpha</taxon>
        <taxon>Rhabditoidea</taxon>
        <taxon>Rhabditidae</taxon>
        <taxon>Peloderinae</taxon>
        <taxon>Caenorhabditis</taxon>
    </lineage>
</organism>
<keyword evidence="5" id="KW-1185">Reference proteome</keyword>
<evidence type="ECO:0000313" key="5">
    <source>
        <dbReference type="Proteomes" id="UP000001940"/>
    </source>
</evidence>
<dbReference type="EMBL" id="BX284605">
    <property type="protein sequence ID" value="CCD70342.2"/>
    <property type="molecule type" value="Genomic_DNA"/>
</dbReference>
<dbReference type="WormBase" id="F31F4.17">
    <property type="protein sequence ID" value="CE47619"/>
    <property type="gene ID" value="WBGene00017963"/>
</dbReference>
<keyword evidence="3" id="KW-0812">Transmembrane</keyword>
<dbReference type="InterPro" id="IPR002516">
    <property type="entry name" value="Glyco_trans_11"/>
</dbReference>
<gene>
    <name evidence="4" type="ORF">CELE_F31F4.17</name>
    <name evidence="4 6" type="ORF">F31F4.17</name>
</gene>
<dbReference type="HOGENOM" id="CLU_038305_0_0_1"/>
<dbReference type="CDD" id="cd11301">
    <property type="entry name" value="Fut1_Fut2_like"/>
    <property type="match status" value="1"/>
</dbReference>
<evidence type="ECO:0000313" key="4">
    <source>
        <dbReference type="EMBL" id="CCD70342.2"/>
    </source>
</evidence>
<name>O17127_CAEEL</name>
<keyword evidence="3" id="KW-1133">Transmembrane helix</keyword>
<dbReference type="PaxDb" id="6239-F31F4.17"/>
<dbReference type="Proteomes" id="UP000001940">
    <property type="component" value="Chromosome V"/>
</dbReference>
<evidence type="ECO:0000256" key="3">
    <source>
        <dbReference type="SAM" id="Phobius"/>
    </source>
</evidence>
<keyword evidence="2" id="KW-0808">Transferase</keyword>
<dbReference type="KEGG" id="cel:CELE_F31F4.17"/>
<dbReference type="PhylomeDB" id="O17127"/>
<proteinExistence type="predicted"/>
<feature type="transmembrane region" description="Helical" evidence="3">
    <location>
        <begin position="40"/>
        <end position="56"/>
    </location>
</feature>
<dbReference type="GO" id="GO:0008107">
    <property type="term" value="F:galactoside 2-alpha-L-fucosyltransferase activity"/>
    <property type="evidence" value="ECO:0007669"/>
    <property type="project" value="InterPro"/>
</dbReference>
<dbReference type="eggNOG" id="ENOG502SVMQ">
    <property type="taxonomic scope" value="Eukaryota"/>
</dbReference>
<dbReference type="RefSeq" id="NP_503283.2">
    <property type="nucleotide sequence ID" value="NM_070882.2"/>
</dbReference>
<evidence type="ECO:0000313" key="6">
    <source>
        <dbReference type="WormBase" id="F31F4.17"/>
    </source>
</evidence>
<evidence type="ECO:0000256" key="1">
    <source>
        <dbReference type="ARBA" id="ARBA00022676"/>
    </source>
</evidence>
<dbReference type="AGR" id="WB:WBGene00017963"/>